<accession>A0A2I0U3L7</accession>
<proteinExistence type="predicted"/>
<evidence type="ECO:0000313" key="3">
    <source>
        <dbReference type="Proteomes" id="UP000233556"/>
    </source>
</evidence>
<evidence type="ECO:0000313" key="2">
    <source>
        <dbReference type="EMBL" id="PKU40605.1"/>
    </source>
</evidence>
<organism evidence="2 3">
    <name type="scientific">Limosa lapponica baueri</name>
    <dbReference type="NCBI Taxonomy" id="1758121"/>
    <lineage>
        <taxon>Eukaryota</taxon>
        <taxon>Metazoa</taxon>
        <taxon>Chordata</taxon>
        <taxon>Craniata</taxon>
        <taxon>Vertebrata</taxon>
        <taxon>Euteleostomi</taxon>
        <taxon>Archelosauria</taxon>
        <taxon>Archosauria</taxon>
        <taxon>Dinosauria</taxon>
        <taxon>Saurischia</taxon>
        <taxon>Theropoda</taxon>
        <taxon>Coelurosauria</taxon>
        <taxon>Aves</taxon>
        <taxon>Neognathae</taxon>
        <taxon>Neoaves</taxon>
        <taxon>Charadriiformes</taxon>
        <taxon>Scolopacidae</taxon>
        <taxon>Limosa</taxon>
    </lineage>
</organism>
<reference evidence="3" key="1">
    <citation type="submission" date="2017-11" db="EMBL/GenBank/DDBJ databases">
        <authorList>
            <person name="Lima N.C."/>
            <person name="Parody-Merino A.M."/>
            <person name="Battley P.F."/>
            <person name="Fidler A.E."/>
            <person name="Prosdocimi F."/>
        </authorList>
    </citation>
    <scope>NUCLEOTIDE SEQUENCE [LARGE SCALE GENOMIC DNA]</scope>
</reference>
<gene>
    <name evidence="2" type="ORF">llap_9085</name>
</gene>
<feature type="region of interest" description="Disordered" evidence="1">
    <location>
        <begin position="124"/>
        <end position="147"/>
    </location>
</feature>
<name>A0A2I0U3L7_LIMLA</name>
<dbReference type="Proteomes" id="UP000233556">
    <property type="component" value="Unassembled WGS sequence"/>
</dbReference>
<sequence length="163" mass="18280">MEMVETEYSPVPAHNLEGSSVNQVMNLEGKNYDTKVSAIAVTMETIRTSNMSVSMIYKIRKRQRPATSAAIQLMLRYLSYLQQTADVTDIKFDEEFSQLRRKWTVNHSSQPSLPVGVIGPEIMNRSQGTSAPGSSIPYHASPGPPAQFQHTELSPNWEYALIF</sequence>
<reference evidence="3" key="2">
    <citation type="submission" date="2017-12" db="EMBL/GenBank/DDBJ databases">
        <title>Genome sequence of the Bar-tailed Godwit (Limosa lapponica baueri).</title>
        <authorList>
            <person name="Lima N.C.B."/>
            <person name="Parody-Merino A.M."/>
            <person name="Battley P.F."/>
            <person name="Fidler A.E."/>
            <person name="Prosdocimi F."/>
        </authorList>
    </citation>
    <scope>NUCLEOTIDE SEQUENCE [LARGE SCALE GENOMIC DNA]</scope>
</reference>
<evidence type="ECO:0000256" key="1">
    <source>
        <dbReference type="SAM" id="MobiDB-lite"/>
    </source>
</evidence>
<keyword evidence="3" id="KW-1185">Reference proteome</keyword>
<dbReference type="AlphaFoldDB" id="A0A2I0U3L7"/>
<dbReference type="EMBL" id="KZ506238">
    <property type="protein sequence ID" value="PKU40605.1"/>
    <property type="molecule type" value="Genomic_DNA"/>
</dbReference>
<protein>
    <submittedName>
        <fullName evidence="2">Uncharacterized protein</fullName>
    </submittedName>
</protein>
<feature type="compositionally biased region" description="Polar residues" evidence="1">
    <location>
        <begin position="124"/>
        <end position="133"/>
    </location>
</feature>